<keyword evidence="2" id="KW-1185">Reference proteome</keyword>
<accession>A0A0D2HMJ0</accession>
<reference evidence="1" key="1">
    <citation type="submission" date="2015-01" db="EMBL/GenBank/DDBJ databases">
        <title>The Genome Sequence of Cladophialophora bantiana CBS 173.52.</title>
        <authorList>
            <consortium name="The Broad Institute Genomics Platform"/>
            <person name="Cuomo C."/>
            <person name="de Hoog S."/>
            <person name="Gorbushina A."/>
            <person name="Stielow B."/>
            <person name="Teixiera M."/>
            <person name="Abouelleil A."/>
            <person name="Chapman S.B."/>
            <person name="Priest M."/>
            <person name="Young S.K."/>
            <person name="Wortman J."/>
            <person name="Nusbaum C."/>
            <person name="Birren B."/>
        </authorList>
    </citation>
    <scope>NUCLEOTIDE SEQUENCE [LARGE SCALE GENOMIC DNA]</scope>
    <source>
        <strain evidence="1">CBS 173.52</strain>
    </source>
</reference>
<dbReference type="EMBL" id="KN846989">
    <property type="protein sequence ID" value="KIW91985.1"/>
    <property type="molecule type" value="Genomic_DNA"/>
</dbReference>
<dbReference type="GeneID" id="27699895"/>
<organism evidence="1 2">
    <name type="scientific">Cladophialophora bantiana (strain ATCC 10958 / CBS 173.52 / CDC B-1940 / NIH 8579)</name>
    <name type="common">Xylohypha bantiana</name>
    <dbReference type="NCBI Taxonomy" id="1442370"/>
    <lineage>
        <taxon>Eukaryota</taxon>
        <taxon>Fungi</taxon>
        <taxon>Dikarya</taxon>
        <taxon>Ascomycota</taxon>
        <taxon>Pezizomycotina</taxon>
        <taxon>Eurotiomycetes</taxon>
        <taxon>Chaetothyriomycetidae</taxon>
        <taxon>Chaetothyriales</taxon>
        <taxon>Herpotrichiellaceae</taxon>
        <taxon>Cladophialophora</taxon>
    </lineage>
</organism>
<evidence type="ECO:0000313" key="2">
    <source>
        <dbReference type="Proteomes" id="UP000053789"/>
    </source>
</evidence>
<gene>
    <name evidence="1" type="ORF">Z519_06967</name>
</gene>
<evidence type="ECO:0000313" key="1">
    <source>
        <dbReference type="EMBL" id="KIW91985.1"/>
    </source>
</evidence>
<dbReference type="AlphaFoldDB" id="A0A0D2HMJ0"/>
<protein>
    <submittedName>
        <fullName evidence="1">Uncharacterized protein</fullName>
    </submittedName>
</protein>
<sequence>MPTVLCTPLSTKPDSRSTSDWKEALAATTALDSRWPVCFPRSACHQREAEPRYDDPFVVKTFDPRHSICLRQEYSLGEFDREEILEDVAESIWRGFQAAFEHDMTDSYSPSQKLSEGTQEIRSGLTQLFLFGDIYGHGSADELVDNQFGREAAARFETLMTSAGYADGQVVVAANSLPEPQSRD</sequence>
<dbReference type="RefSeq" id="XP_016618654.1">
    <property type="nucleotide sequence ID" value="XM_016764704.1"/>
</dbReference>
<proteinExistence type="predicted"/>
<dbReference type="OrthoDB" id="4129452at2759"/>
<dbReference type="Proteomes" id="UP000053789">
    <property type="component" value="Unassembled WGS sequence"/>
</dbReference>
<dbReference type="HOGENOM" id="CLU_1467985_0_0_1"/>
<name>A0A0D2HMJ0_CLAB1</name>
<dbReference type="VEuPathDB" id="FungiDB:Z519_06967"/>